<dbReference type="OMA" id="WSNHDKN"/>
<evidence type="ECO:0000256" key="1">
    <source>
        <dbReference type="ARBA" id="ARBA00004123"/>
    </source>
</evidence>
<keyword evidence="8" id="KW-1185">Reference proteome</keyword>
<dbReference type="EMBL" id="ATLV01014585">
    <property type="status" value="NOT_ANNOTATED_CDS"/>
    <property type="molecule type" value="Genomic_DNA"/>
</dbReference>
<feature type="domain" description="Myb-like" evidence="5">
    <location>
        <begin position="176"/>
        <end position="227"/>
    </location>
</feature>
<dbReference type="PANTHER" id="PTHR21677">
    <property type="entry name" value="CRAMPED PROTEIN"/>
    <property type="match status" value="1"/>
</dbReference>
<dbReference type="STRING" id="74873.A0A084VMB4"/>
<dbReference type="EMBL" id="KE524975">
    <property type="protein sequence ID" value="KFB39108.1"/>
    <property type="molecule type" value="Genomic_DNA"/>
</dbReference>
<evidence type="ECO:0000313" key="8">
    <source>
        <dbReference type="Proteomes" id="UP000030765"/>
    </source>
</evidence>
<dbReference type="AlphaFoldDB" id="A0A084VMB4"/>
<reference evidence="7" key="2">
    <citation type="submission" date="2020-05" db="UniProtKB">
        <authorList>
            <consortium name="EnsemblMetazoa"/>
        </authorList>
    </citation>
    <scope>IDENTIFICATION</scope>
</reference>
<protein>
    <submittedName>
        <fullName evidence="6">AGAP001029-PA-like protein</fullName>
    </submittedName>
</protein>
<dbReference type="SUPFAM" id="SSF46689">
    <property type="entry name" value="Homeodomain-like"/>
    <property type="match status" value="1"/>
</dbReference>
<evidence type="ECO:0000313" key="7">
    <source>
        <dbReference type="EnsemblMetazoa" id="ASIC006435-PA"/>
    </source>
</evidence>
<keyword evidence="3" id="KW-0539">Nucleus</keyword>
<gene>
    <name evidence="6" type="ORF">ZHAS_00006435</name>
</gene>
<feature type="compositionally biased region" description="Polar residues" evidence="4">
    <location>
        <begin position="78"/>
        <end position="89"/>
    </location>
</feature>
<dbReference type="EnsemblMetazoa" id="ASIC006435-RA">
    <property type="protein sequence ID" value="ASIC006435-PA"/>
    <property type="gene ID" value="ASIC006435"/>
</dbReference>
<evidence type="ECO:0000256" key="3">
    <source>
        <dbReference type="ARBA" id="ARBA00023242"/>
    </source>
</evidence>
<dbReference type="OrthoDB" id="515799at2759"/>
<dbReference type="Gene3D" id="1.20.58.1880">
    <property type="match status" value="1"/>
</dbReference>
<name>A0A084VMB4_ANOSI</name>
<comment type="subcellular location">
    <subcellularLocation>
        <location evidence="1">Nucleus</location>
    </subcellularLocation>
</comment>
<feature type="compositionally biased region" description="Low complexity" evidence="4">
    <location>
        <begin position="762"/>
        <end position="785"/>
    </location>
</feature>
<dbReference type="VEuPathDB" id="VectorBase:ASIC006435"/>
<dbReference type="CDD" id="cd00167">
    <property type="entry name" value="SANT"/>
    <property type="match status" value="1"/>
</dbReference>
<evidence type="ECO:0000259" key="5">
    <source>
        <dbReference type="SMART" id="SM00717"/>
    </source>
</evidence>
<organism evidence="6">
    <name type="scientific">Anopheles sinensis</name>
    <name type="common">Mosquito</name>
    <dbReference type="NCBI Taxonomy" id="74873"/>
    <lineage>
        <taxon>Eukaryota</taxon>
        <taxon>Metazoa</taxon>
        <taxon>Ecdysozoa</taxon>
        <taxon>Arthropoda</taxon>
        <taxon>Hexapoda</taxon>
        <taxon>Insecta</taxon>
        <taxon>Pterygota</taxon>
        <taxon>Neoptera</taxon>
        <taxon>Endopterygota</taxon>
        <taxon>Diptera</taxon>
        <taxon>Nematocera</taxon>
        <taxon>Culicoidea</taxon>
        <taxon>Culicidae</taxon>
        <taxon>Anophelinae</taxon>
        <taxon>Anopheles</taxon>
    </lineage>
</organism>
<keyword evidence="2" id="KW-0238">DNA-binding</keyword>
<accession>A0A084VMB4</accession>
<dbReference type="GO" id="GO:0007389">
    <property type="term" value="P:pattern specification process"/>
    <property type="evidence" value="ECO:0007669"/>
    <property type="project" value="TreeGrafter"/>
</dbReference>
<dbReference type="GO" id="GO:0003677">
    <property type="term" value="F:DNA binding"/>
    <property type="evidence" value="ECO:0007669"/>
    <property type="project" value="UniProtKB-KW"/>
</dbReference>
<reference evidence="6 8" key="1">
    <citation type="journal article" date="2014" name="BMC Genomics">
        <title>Genome sequence of Anopheles sinensis provides insight into genetics basis of mosquito competence for malaria parasites.</title>
        <authorList>
            <person name="Zhou D."/>
            <person name="Zhang D."/>
            <person name="Ding G."/>
            <person name="Shi L."/>
            <person name="Hou Q."/>
            <person name="Ye Y."/>
            <person name="Xu Y."/>
            <person name="Zhou H."/>
            <person name="Xiong C."/>
            <person name="Li S."/>
            <person name="Yu J."/>
            <person name="Hong S."/>
            <person name="Yu X."/>
            <person name="Zou P."/>
            <person name="Chen C."/>
            <person name="Chang X."/>
            <person name="Wang W."/>
            <person name="Lv Y."/>
            <person name="Sun Y."/>
            <person name="Ma L."/>
            <person name="Shen B."/>
            <person name="Zhu C."/>
        </authorList>
    </citation>
    <scope>NUCLEOTIDE SEQUENCE [LARGE SCALE GENOMIC DNA]</scope>
</reference>
<sequence>MYASGNGNFFTEISSFSELKYASPVDDEPASKKQCVLAAFGGLPKEHTQTSGAFLQPHESNVTSMLVTASTDLLEESFLSNGTKPSNGAKQKKESGLGAGLSGGPVSTGEEVLGSVTTFYPAGDPENGHTLRTSARVKHKMRMETIHNNPVPTERKEQPKASGAVLPKTITPQKPMRAVWSNHDKNLFFEALNEYGKDFESILNYLNSKKRRKDNACEQQVFKTKDVRNLYYQFNQKISKYLHFSDEVKKEAQELYALINYGEMRKKVPFQKKKYFQKLKDLVYKGFTMVREKGKTIRIKTPSCRALRKLNQLEEWQEEIKLPTRVEVLLQPANMEAWGRVQSLAQNPRVRITVTTQKRVSALLQLFQQKWRPQELRLVERVEKMKIKSATVTSKLMRQRMQNEIQLCSQLLPSATSPPPSATCVEPTRPVLNLQLHFVPSHSAVIHRPMISLAEFQSNTSICLNSYEQRIGVKVRGETLVPSEKVVGAACKKPKLCLDSGHDSTKDETHIGSEQLSKLIMNELLKSPNASNESMDLKDMDLFEMELLNGHSARSMDDCDGPPATNHAHTTNTSVLSGACGSDPANARMSDNSNDEFVLADSEPMKYDLETLAEHTIVGDEDACKEDHVLTVSSSTITTCVTTVISTSSTSAVRKKCPRRKGSDAAMPPPTGVFNHIRPLVSEQEIQRIREGWTLYNANDLTIGDLYIMFGEDMKLHLEYDWVWKEAPLPRTVPPVDVKATSDEQSNAMGFPAVATDEAQQSTKAIDSSSISSNNNNNNSNNIKNNNDKNIDNNTTSTADDVIGSISCSAMKEEPLPVGTNNNRDGSNVISKRLKQLVMLMNMGGKNGKKRCICGNATERKLKQRTDYDNTLSTCQDDSLLFKQPMLPARNGVNYLTPEPMHMPPQARYKQSRWLRTRMNRHQGLFSPLPMPRTPHPSVDMFPPGTPDANSIHGREGATRVPSLPSSTGPGKGGKRNGSTFSLPTNSFSDDGEPEYPGADRTIQVPYAEENANDIGAGQTKFTPTREGGIDQPNQTNPTSSNAPVGGSAREASDENAYTETIAGFAVSEACSTTITAAPALPQNDDSCLSLFHLSLPSTSSSLMANIFSGTETETDVGSALLPSSPVDTKILENALNDISLTSFFGQLDAVYQSAAEPAQPCNNFDLDITTMSENSVDYIARFENIASDLREKGNS</sequence>
<evidence type="ECO:0000256" key="4">
    <source>
        <dbReference type="SAM" id="MobiDB-lite"/>
    </source>
</evidence>
<dbReference type="Proteomes" id="UP000030765">
    <property type="component" value="Unassembled WGS sequence"/>
</dbReference>
<feature type="region of interest" description="Disordered" evidence="4">
    <location>
        <begin position="943"/>
        <end position="997"/>
    </location>
</feature>
<proteinExistence type="predicted"/>
<dbReference type="PANTHER" id="PTHR21677:SF1">
    <property type="entry name" value="PROTEIN CRAMPED-LIKE"/>
    <property type="match status" value="1"/>
</dbReference>
<feature type="compositionally biased region" description="Polar residues" evidence="4">
    <location>
        <begin position="1032"/>
        <end position="1043"/>
    </location>
</feature>
<dbReference type="GO" id="GO:0005634">
    <property type="term" value="C:nucleus"/>
    <property type="evidence" value="ECO:0007669"/>
    <property type="project" value="UniProtKB-SubCell"/>
</dbReference>
<feature type="compositionally biased region" description="Polar residues" evidence="4">
    <location>
        <begin position="977"/>
        <end position="989"/>
    </location>
</feature>
<evidence type="ECO:0000313" key="6">
    <source>
        <dbReference type="EMBL" id="KFB39108.1"/>
    </source>
</evidence>
<evidence type="ECO:0000256" key="2">
    <source>
        <dbReference type="ARBA" id="ARBA00023125"/>
    </source>
</evidence>
<dbReference type="InterPro" id="IPR009057">
    <property type="entry name" value="Homeodomain-like_sf"/>
</dbReference>
<dbReference type="InterPro" id="IPR001005">
    <property type="entry name" value="SANT/Myb"/>
</dbReference>
<feature type="region of interest" description="Disordered" evidence="4">
    <location>
        <begin position="1015"/>
        <end position="1052"/>
    </location>
</feature>
<feature type="region of interest" description="Disordered" evidence="4">
    <location>
        <begin position="78"/>
        <end position="106"/>
    </location>
</feature>
<feature type="region of interest" description="Disordered" evidence="4">
    <location>
        <begin position="557"/>
        <end position="592"/>
    </location>
</feature>
<feature type="region of interest" description="Disordered" evidence="4">
    <location>
        <begin position="756"/>
        <end position="798"/>
    </location>
</feature>
<dbReference type="GO" id="GO:0003682">
    <property type="term" value="F:chromatin binding"/>
    <property type="evidence" value="ECO:0007669"/>
    <property type="project" value="InterPro"/>
</dbReference>
<dbReference type="InterPro" id="IPR055315">
    <property type="entry name" value="Cramped-like"/>
</dbReference>
<feature type="compositionally biased region" description="Polar residues" evidence="4">
    <location>
        <begin position="567"/>
        <end position="576"/>
    </location>
</feature>
<dbReference type="SMART" id="SM00717">
    <property type="entry name" value="SANT"/>
    <property type="match status" value="1"/>
</dbReference>